<dbReference type="EMBL" id="CABFNS010000844">
    <property type="protein sequence ID" value="VUC32120.1"/>
    <property type="molecule type" value="Genomic_DNA"/>
</dbReference>
<evidence type="ECO:0000256" key="1">
    <source>
        <dbReference type="SAM" id="MobiDB-lite"/>
    </source>
</evidence>
<proteinExistence type="predicted"/>
<gene>
    <name evidence="2" type="ORF">CLO192961_LOCUS320747</name>
</gene>
<reference evidence="2 3" key="1">
    <citation type="submission" date="2019-06" db="EMBL/GenBank/DDBJ databases">
        <authorList>
            <person name="Broberg M."/>
        </authorList>
    </citation>
    <scope>NUCLEOTIDE SEQUENCE [LARGE SCALE GENOMIC DNA]</scope>
</reference>
<evidence type="ECO:0000313" key="3">
    <source>
        <dbReference type="Proteomes" id="UP000766486"/>
    </source>
</evidence>
<feature type="compositionally biased region" description="Basic and acidic residues" evidence="1">
    <location>
        <begin position="49"/>
        <end position="66"/>
    </location>
</feature>
<sequence length="109" mass="12615">MTEKHTSKGKTQPWRILLSDKEEAHDICKLTDRPWARQILADASSNLVNEERQHRHPEYDKYRKPDPFQGIYKAESSTGGGRDRFRRTDGTGISVEKLADLLHQLRGKD</sequence>
<dbReference type="Proteomes" id="UP000766486">
    <property type="component" value="Unassembled WGS sequence"/>
</dbReference>
<accession>A0ABY6UPM4</accession>
<keyword evidence="3" id="KW-1185">Reference proteome</keyword>
<name>A0ABY6UPM4_BIOOC</name>
<comment type="caution">
    <text evidence="2">The sequence shown here is derived from an EMBL/GenBank/DDBJ whole genome shotgun (WGS) entry which is preliminary data.</text>
</comment>
<feature type="region of interest" description="Disordered" evidence="1">
    <location>
        <begin position="48"/>
        <end position="90"/>
    </location>
</feature>
<protein>
    <submittedName>
        <fullName evidence="2">Uncharacterized protein</fullName>
    </submittedName>
</protein>
<evidence type="ECO:0000313" key="2">
    <source>
        <dbReference type="EMBL" id="VUC32120.1"/>
    </source>
</evidence>
<organism evidence="2 3">
    <name type="scientific">Bionectria ochroleuca</name>
    <name type="common">Gliocladium roseum</name>
    <dbReference type="NCBI Taxonomy" id="29856"/>
    <lineage>
        <taxon>Eukaryota</taxon>
        <taxon>Fungi</taxon>
        <taxon>Dikarya</taxon>
        <taxon>Ascomycota</taxon>
        <taxon>Pezizomycotina</taxon>
        <taxon>Sordariomycetes</taxon>
        <taxon>Hypocreomycetidae</taxon>
        <taxon>Hypocreales</taxon>
        <taxon>Bionectriaceae</taxon>
        <taxon>Clonostachys</taxon>
    </lineage>
</organism>